<sequence>MPEAARLSLCAANRRADLTANPPTVDTRAGVGGRHKISTSFTFASSPRGAETFAHFVHKSRMRKKAGANPQSHGNTALRDATYRPWKSVNSDRDKLPVPYTLRTPRSRRLIAMPDSKTSSRGPLARGKLAQIYGESSCVWSTPPPATVHA</sequence>
<protein>
    <submittedName>
        <fullName evidence="2">Uncharacterized protein</fullName>
    </submittedName>
</protein>
<keyword evidence="3" id="KW-1185">Reference proteome</keyword>
<dbReference type="AlphaFoldDB" id="A0A9Q1FCA4"/>
<proteinExistence type="predicted"/>
<dbReference type="EMBL" id="JAINUF010000006">
    <property type="protein sequence ID" value="KAJ8355698.1"/>
    <property type="molecule type" value="Genomic_DNA"/>
</dbReference>
<evidence type="ECO:0000256" key="1">
    <source>
        <dbReference type="SAM" id="MobiDB-lite"/>
    </source>
</evidence>
<accession>A0A9Q1FCA4</accession>
<gene>
    <name evidence="2" type="ORF">SKAU_G00184920</name>
</gene>
<evidence type="ECO:0000313" key="2">
    <source>
        <dbReference type="EMBL" id="KAJ8355698.1"/>
    </source>
</evidence>
<evidence type="ECO:0000313" key="3">
    <source>
        <dbReference type="Proteomes" id="UP001152622"/>
    </source>
</evidence>
<reference evidence="2" key="1">
    <citation type="journal article" date="2023" name="Science">
        <title>Genome structures resolve the early diversification of teleost fishes.</title>
        <authorList>
            <person name="Parey E."/>
            <person name="Louis A."/>
            <person name="Montfort J."/>
            <person name="Bouchez O."/>
            <person name="Roques C."/>
            <person name="Iampietro C."/>
            <person name="Lluch J."/>
            <person name="Castinel A."/>
            <person name="Donnadieu C."/>
            <person name="Desvignes T."/>
            <person name="Floi Bucao C."/>
            <person name="Jouanno E."/>
            <person name="Wen M."/>
            <person name="Mejri S."/>
            <person name="Dirks R."/>
            <person name="Jansen H."/>
            <person name="Henkel C."/>
            <person name="Chen W.J."/>
            <person name="Zahm M."/>
            <person name="Cabau C."/>
            <person name="Klopp C."/>
            <person name="Thompson A.W."/>
            <person name="Robinson-Rechavi M."/>
            <person name="Braasch I."/>
            <person name="Lecointre G."/>
            <person name="Bobe J."/>
            <person name="Postlethwait J.H."/>
            <person name="Berthelot C."/>
            <person name="Roest Crollius H."/>
            <person name="Guiguen Y."/>
        </authorList>
    </citation>
    <scope>NUCLEOTIDE SEQUENCE</scope>
    <source>
        <strain evidence="2">WJC10195</strain>
    </source>
</reference>
<comment type="caution">
    <text evidence="2">The sequence shown here is derived from an EMBL/GenBank/DDBJ whole genome shotgun (WGS) entry which is preliminary data.</text>
</comment>
<feature type="region of interest" description="Disordered" evidence="1">
    <location>
        <begin position="61"/>
        <end position="123"/>
    </location>
</feature>
<dbReference type="Proteomes" id="UP001152622">
    <property type="component" value="Chromosome 6"/>
</dbReference>
<name>A0A9Q1FCA4_SYNKA</name>
<organism evidence="2 3">
    <name type="scientific">Synaphobranchus kaupii</name>
    <name type="common">Kaup's arrowtooth eel</name>
    <dbReference type="NCBI Taxonomy" id="118154"/>
    <lineage>
        <taxon>Eukaryota</taxon>
        <taxon>Metazoa</taxon>
        <taxon>Chordata</taxon>
        <taxon>Craniata</taxon>
        <taxon>Vertebrata</taxon>
        <taxon>Euteleostomi</taxon>
        <taxon>Actinopterygii</taxon>
        <taxon>Neopterygii</taxon>
        <taxon>Teleostei</taxon>
        <taxon>Anguilliformes</taxon>
        <taxon>Synaphobranchidae</taxon>
        <taxon>Synaphobranchus</taxon>
    </lineage>
</organism>